<accession>A0A1G9MMI2</accession>
<dbReference type="OrthoDB" id="713772at2"/>
<dbReference type="PANTHER" id="PTHR35889">
    <property type="entry name" value="CYCLOINULO-OLIGOSACCHARIDE FRUCTANOTRANSFERASE-RELATED"/>
    <property type="match status" value="1"/>
</dbReference>
<feature type="transmembrane region" description="Helical" evidence="1">
    <location>
        <begin position="46"/>
        <end position="65"/>
    </location>
</feature>
<feature type="transmembrane region" description="Helical" evidence="1">
    <location>
        <begin position="7"/>
        <end position="26"/>
    </location>
</feature>
<dbReference type="GO" id="GO:0009055">
    <property type="term" value="F:electron transfer activity"/>
    <property type="evidence" value="ECO:0007669"/>
    <property type="project" value="InterPro"/>
</dbReference>
<keyword evidence="1" id="KW-0472">Membrane</keyword>
<feature type="transmembrane region" description="Helical" evidence="1">
    <location>
        <begin position="113"/>
        <end position="131"/>
    </location>
</feature>
<dbReference type="SUPFAM" id="SSF46626">
    <property type="entry name" value="Cytochrome c"/>
    <property type="match status" value="1"/>
</dbReference>
<keyword evidence="1" id="KW-0812">Transmembrane</keyword>
<sequence>MRITFKGFAEHVLFAANVFIVFLLAFEDKLGIPHWLQPFGRMHPMILHFPIVILMLAMLLEFFRFKEAYLKESLYQNFTSGLLLSGTLFSALTVVMGLFLSKEDGYSGSLLQWHKWTGVSIVFVASIVYWCRNTSWYKVRVARVGAIATTLCIILAGHYGASLTHGDNFVLESVTGAEALPKVPVAEARVFEDVILPVFSQKCLSCHNLEKAKGSLMMHNVTALLKGGKSGKLFVPGKPEISLLLERLHLPMDDKKHMPPKGKDQLSNEEISLLRLWIKGNAELKKKVVELPVNDSLRALATTFLAPSESAEEKYAFAAADENTVKKLNNNYRIVYALAKESPALAVNIYNKSEYKPEAVKELEDVKKQIVSLNLKGLPVRDEELKTIARFENLRELNLNFTNITGSGLKELQALKYLNTLSISGTKVNYGFVKQIGNIKSLKKLTLWNTGLSESELQQLQKSNPKIAVVSGFKDDGKHPIRLNPPRITTDVTVFKASLALQMKHPINGVQIRYTTDGTEPDSLKSMLFNQQLLIKENTTLKAKAYKKGWYGSETFIANFYKSSYQVDTIQFLLPPEGKYGVGASKVLSDHQLGDYQINSGKWVGFRKNHMETLMFFRQPVMMQSVVLNVMKDVPTYIFPPVEVEIWGGSQKNNLHLLSKVKPEAIKNGAAERALMKIEAKFKPQNISYLKIIARNLKVLPDWHPGKGEPAWLFVDEIFLN</sequence>
<dbReference type="Pfam" id="PF13287">
    <property type="entry name" value="Fn3_assoc"/>
    <property type="match status" value="1"/>
</dbReference>
<feature type="transmembrane region" description="Helical" evidence="1">
    <location>
        <begin position="143"/>
        <end position="161"/>
    </location>
</feature>
<organism evidence="4 5">
    <name type="scientific">Pedobacter steynii</name>
    <dbReference type="NCBI Taxonomy" id="430522"/>
    <lineage>
        <taxon>Bacteria</taxon>
        <taxon>Pseudomonadati</taxon>
        <taxon>Bacteroidota</taxon>
        <taxon>Sphingobacteriia</taxon>
        <taxon>Sphingobacteriales</taxon>
        <taxon>Sphingobacteriaceae</taxon>
        <taxon>Pedobacter</taxon>
    </lineage>
</organism>
<evidence type="ECO:0000256" key="1">
    <source>
        <dbReference type="SAM" id="Phobius"/>
    </source>
</evidence>
<dbReference type="EMBL" id="FNGY01000002">
    <property type="protein sequence ID" value="SDL75496.1"/>
    <property type="molecule type" value="Genomic_DNA"/>
</dbReference>
<dbReference type="RefSeq" id="WP_074604996.1">
    <property type="nucleotide sequence ID" value="NZ_FNGY01000002.1"/>
</dbReference>
<proteinExistence type="predicted"/>
<dbReference type="SUPFAM" id="SSF52047">
    <property type="entry name" value="RNI-like"/>
    <property type="match status" value="1"/>
</dbReference>
<dbReference type="Proteomes" id="UP000183200">
    <property type="component" value="Unassembled WGS sequence"/>
</dbReference>
<feature type="transmembrane region" description="Helical" evidence="1">
    <location>
        <begin position="77"/>
        <end position="101"/>
    </location>
</feature>
<dbReference type="STRING" id="430522.BFS30_16405"/>
<keyword evidence="5" id="KW-1185">Reference proteome</keyword>
<dbReference type="InterPro" id="IPR026876">
    <property type="entry name" value="Fn3_assoc_repeat"/>
</dbReference>
<feature type="domain" description="DUF2231" evidence="3">
    <location>
        <begin position="42"/>
        <end position="164"/>
    </location>
</feature>
<keyword evidence="1" id="KW-1133">Transmembrane helix</keyword>
<dbReference type="InterPro" id="IPR011429">
    <property type="entry name" value="Cyt_c_Planctomycete-type"/>
</dbReference>
<dbReference type="GO" id="GO:0020037">
    <property type="term" value="F:heme binding"/>
    <property type="evidence" value="ECO:0007669"/>
    <property type="project" value="InterPro"/>
</dbReference>
<evidence type="ECO:0000313" key="4">
    <source>
        <dbReference type="EMBL" id="SDL75496.1"/>
    </source>
</evidence>
<dbReference type="PANTHER" id="PTHR35889:SF3">
    <property type="entry name" value="F-BOX DOMAIN-CONTAINING PROTEIN"/>
    <property type="match status" value="1"/>
</dbReference>
<reference evidence="5" key="1">
    <citation type="submission" date="2016-10" db="EMBL/GenBank/DDBJ databases">
        <authorList>
            <person name="Varghese N."/>
            <person name="Submissions S."/>
        </authorList>
    </citation>
    <scope>NUCLEOTIDE SEQUENCE [LARGE SCALE GENOMIC DNA]</scope>
    <source>
        <strain evidence="5">DSM 19110</strain>
    </source>
</reference>
<evidence type="ECO:0000259" key="2">
    <source>
        <dbReference type="Pfam" id="PF07635"/>
    </source>
</evidence>
<evidence type="ECO:0000313" key="5">
    <source>
        <dbReference type="Proteomes" id="UP000183200"/>
    </source>
</evidence>
<dbReference type="Gene3D" id="3.80.10.10">
    <property type="entry name" value="Ribonuclease Inhibitor"/>
    <property type="match status" value="1"/>
</dbReference>
<dbReference type="InterPro" id="IPR036909">
    <property type="entry name" value="Cyt_c-like_dom_sf"/>
</dbReference>
<gene>
    <name evidence="4" type="ORF">SAMN05421820_10262</name>
</gene>
<dbReference type="Pfam" id="PF09990">
    <property type="entry name" value="DUF2231"/>
    <property type="match status" value="1"/>
</dbReference>
<feature type="domain" description="Cytochrome C Planctomycete-type" evidence="2">
    <location>
        <begin position="203"/>
        <end position="262"/>
    </location>
</feature>
<dbReference type="Pfam" id="PF07635">
    <property type="entry name" value="PSCyt1"/>
    <property type="match status" value="1"/>
</dbReference>
<dbReference type="InterPro" id="IPR019251">
    <property type="entry name" value="DUF2231_TM"/>
</dbReference>
<dbReference type="AlphaFoldDB" id="A0A1G9MMI2"/>
<name>A0A1G9MMI2_9SPHI</name>
<evidence type="ECO:0000259" key="3">
    <source>
        <dbReference type="Pfam" id="PF09990"/>
    </source>
</evidence>
<dbReference type="InterPro" id="IPR032675">
    <property type="entry name" value="LRR_dom_sf"/>
</dbReference>
<protein>
    <submittedName>
        <fullName evidence="4">Uncharacterized membrane protein</fullName>
    </submittedName>
</protein>